<dbReference type="InterPro" id="IPR036188">
    <property type="entry name" value="FAD/NAD-bd_sf"/>
</dbReference>
<comment type="caution">
    <text evidence="2">The sequence shown here is derived from an EMBL/GenBank/DDBJ whole genome shotgun (WGS) entry which is preliminary data.</text>
</comment>
<dbReference type="SUPFAM" id="SSF51905">
    <property type="entry name" value="FAD/NAD(P)-binding domain"/>
    <property type="match status" value="1"/>
</dbReference>
<dbReference type="Proteomes" id="UP000468687">
    <property type="component" value="Unassembled WGS sequence"/>
</dbReference>
<dbReference type="Gene3D" id="3.30.9.10">
    <property type="entry name" value="D-Amino Acid Oxidase, subunit A, domain 2"/>
    <property type="match status" value="1"/>
</dbReference>
<reference evidence="2 3" key="1">
    <citation type="journal article" date="2014" name="Int. J. Syst. Evol. Microbiol.">
        <title>Nocardioides zeae sp. nov., isolated from the stem of Zea mays.</title>
        <authorList>
            <person name="Glaeser S.P."/>
            <person name="McInroy J.A."/>
            <person name="Busse H.J."/>
            <person name="Kampfer P."/>
        </authorList>
    </citation>
    <scope>NUCLEOTIDE SEQUENCE [LARGE SCALE GENOMIC DNA]</scope>
    <source>
        <strain evidence="2 3">JCM 30728</strain>
    </source>
</reference>
<dbReference type="Pfam" id="PF01593">
    <property type="entry name" value="Amino_oxidase"/>
    <property type="match status" value="1"/>
</dbReference>
<dbReference type="Gene3D" id="3.50.50.60">
    <property type="entry name" value="FAD/NAD(P)-binding domain"/>
    <property type="match status" value="2"/>
</dbReference>
<keyword evidence="3" id="KW-1185">Reference proteome</keyword>
<evidence type="ECO:0000259" key="1">
    <source>
        <dbReference type="Pfam" id="PF01593"/>
    </source>
</evidence>
<dbReference type="AlphaFoldDB" id="A0A6P0HE01"/>
<feature type="domain" description="Amine oxidase" evidence="1">
    <location>
        <begin position="12"/>
        <end position="437"/>
    </location>
</feature>
<dbReference type="EMBL" id="JAAGXA010000001">
    <property type="protein sequence ID" value="NEN76998.1"/>
    <property type="molecule type" value="Genomic_DNA"/>
</dbReference>
<dbReference type="GO" id="GO:0016491">
    <property type="term" value="F:oxidoreductase activity"/>
    <property type="evidence" value="ECO:0007669"/>
    <property type="project" value="InterPro"/>
</dbReference>
<name>A0A6P0HE01_9ACTN</name>
<dbReference type="InterPro" id="IPR002937">
    <property type="entry name" value="Amino_oxidase"/>
</dbReference>
<dbReference type="PANTHER" id="PTHR43734:SF1">
    <property type="entry name" value="PHYTOENE DESATURASE"/>
    <property type="match status" value="1"/>
</dbReference>
<evidence type="ECO:0000313" key="2">
    <source>
        <dbReference type="EMBL" id="NEN76998.1"/>
    </source>
</evidence>
<evidence type="ECO:0000313" key="3">
    <source>
        <dbReference type="Proteomes" id="UP000468687"/>
    </source>
</evidence>
<dbReference type="PANTHER" id="PTHR43734">
    <property type="entry name" value="PHYTOENE DESATURASE"/>
    <property type="match status" value="1"/>
</dbReference>
<gene>
    <name evidence="2" type="ORF">G3T38_01780</name>
</gene>
<sequence length="444" mass="47890">MADVVVVGGGYGGLASAARLAKQGHAVTLVEAGERLGGALERVVRDEFAWDAGPSSTLLPAVVRDLFRKTGRPLERELTLQHRDLVREHRFVDGTSLRLPGSSREAQQAAVDGLSPGLGEAWLDHVAAYAETWEVLRREHLERPWLPSLADRATRAVLFPRESLARRTRRSFRDRRLRQVATWAAVAEGHDPRQVPAWVGVTAYLEQRFGVWTVAAEDGGMSALADALERRLATRRVDVVRDTRVLDLELRGGRVAGVRTAAGTLDADVVVCAIDPRRLPTLAPHVARTLPALPAPVAHLGLEADGLPDLPEETVVHGKDVAFSITTGGTAPDGTRAWTVRGRGRLHEDVVEALARLGTDLDLRRRIVRRVDRSPRDQVETWGGTPWGVQWQGRGTVTARLGPTTPVPGVYAAGAHAAPGAGLPFVGLSAALVAQAVGPAERPR</sequence>
<proteinExistence type="predicted"/>
<dbReference type="PRINTS" id="PR00368">
    <property type="entry name" value="FADPNR"/>
</dbReference>
<protein>
    <submittedName>
        <fullName evidence="2">NAD(P)/FAD-dependent oxidoreductase</fullName>
    </submittedName>
</protein>
<organism evidence="2 3">
    <name type="scientific">Nocardioides zeae</name>
    <dbReference type="NCBI Taxonomy" id="1457234"/>
    <lineage>
        <taxon>Bacteria</taxon>
        <taxon>Bacillati</taxon>
        <taxon>Actinomycetota</taxon>
        <taxon>Actinomycetes</taxon>
        <taxon>Propionibacteriales</taxon>
        <taxon>Nocardioidaceae</taxon>
        <taxon>Nocardioides</taxon>
    </lineage>
</organism>
<accession>A0A6P0HE01</accession>
<dbReference type="RefSeq" id="WP_163770339.1">
    <property type="nucleotide sequence ID" value="NZ_JAAGXA010000001.1"/>
</dbReference>